<dbReference type="EMBL" id="CAXKWB010007590">
    <property type="protein sequence ID" value="CAL4087856.1"/>
    <property type="molecule type" value="Genomic_DNA"/>
</dbReference>
<organism evidence="2 3">
    <name type="scientific">Meganyctiphanes norvegica</name>
    <name type="common">Northern krill</name>
    <name type="synonym">Thysanopoda norvegica</name>
    <dbReference type="NCBI Taxonomy" id="48144"/>
    <lineage>
        <taxon>Eukaryota</taxon>
        <taxon>Metazoa</taxon>
        <taxon>Ecdysozoa</taxon>
        <taxon>Arthropoda</taxon>
        <taxon>Crustacea</taxon>
        <taxon>Multicrustacea</taxon>
        <taxon>Malacostraca</taxon>
        <taxon>Eumalacostraca</taxon>
        <taxon>Eucarida</taxon>
        <taxon>Euphausiacea</taxon>
        <taxon>Euphausiidae</taxon>
        <taxon>Meganyctiphanes</taxon>
    </lineage>
</organism>
<dbReference type="Proteomes" id="UP001497623">
    <property type="component" value="Unassembled WGS sequence"/>
</dbReference>
<keyword evidence="1" id="KW-1133">Transmembrane helix</keyword>
<gene>
    <name evidence="2" type="ORF">MNOR_LOCUS13330</name>
</gene>
<dbReference type="AlphaFoldDB" id="A0AAV2QMT2"/>
<name>A0AAV2QMT2_MEGNR</name>
<evidence type="ECO:0000313" key="2">
    <source>
        <dbReference type="EMBL" id="CAL4087856.1"/>
    </source>
</evidence>
<keyword evidence="1" id="KW-0812">Transmembrane</keyword>
<evidence type="ECO:0000313" key="3">
    <source>
        <dbReference type="Proteomes" id="UP001497623"/>
    </source>
</evidence>
<accession>A0AAV2QMT2</accession>
<evidence type="ECO:0000256" key="1">
    <source>
        <dbReference type="SAM" id="Phobius"/>
    </source>
</evidence>
<comment type="caution">
    <text evidence="2">The sequence shown here is derived from an EMBL/GenBank/DDBJ whole genome shotgun (WGS) entry which is preliminary data.</text>
</comment>
<feature type="transmembrane region" description="Helical" evidence="1">
    <location>
        <begin position="15"/>
        <end position="40"/>
    </location>
</feature>
<keyword evidence="1" id="KW-0472">Membrane</keyword>
<reference evidence="2 3" key="1">
    <citation type="submission" date="2024-05" db="EMBL/GenBank/DDBJ databases">
        <authorList>
            <person name="Wallberg A."/>
        </authorList>
    </citation>
    <scope>NUCLEOTIDE SEQUENCE [LARGE SCALE GENOMIC DNA]</scope>
</reference>
<proteinExistence type="predicted"/>
<protein>
    <submittedName>
        <fullName evidence="2">Uncharacterized protein</fullName>
    </submittedName>
</protein>
<keyword evidence="3" id="KW-1185">Reference proteome</keyword>
<sequence>MGFNASEITTFGGEIVSYGTLSMNLLGMLMVVASMAGVMVTGRKKRHSLPQDQEADNHFQELIFSILSQMDESGCTALALCKALSVDPSYRTPQEEAVINFFDPSEDAPVSWNDFSSPHARYQYAAFIGQLELNSQTPIDHCQNVFSSCPLPAEDVINSLANANVPCGLSSINDINK</sequence>